<gene>
    <name evidence="2" type="ORF">EYF80_060376</name>
</gene>
<reference evidence="2 3" key="1">
    <citation type="submission" date="2019-03" db="EMBL/GenBank/DDBJ databases">
        <title>First draft genome of Liparis tanakae, snailfish: a comprehensive survey of snailfish specific genes.</title>
        <authorList>
            <person name="Kim W."/>
            <person name="Song I."/>
            <person name="Jeong J.-H."/>
            <person name="Kim D."/>
            <person name="Kim S."/>
            <person name="Ryu S."/>
            <person name="Song J.Y."/>
            <person name="Lee S.K."/>
        </authorList>
    </citation>
    <scope>NUCLEOTIDE SEQUENCE [LARGE SCALE GENOMIC DNA]</scope>
    <source>
        <tissue evidence="2">Muscle</tissue>
    </source>
</reference>
<protein>
    <submittedName>
        <fullName evidence="2">Uncharacterized protein</fullName>
    </submittedName>
</protein>
<dbReference type="EMBL" id="SRLO01005608">
    <property type="protein sequence ID" value="TNN29475.1"/>
    <property type="molecule type" value="Genomic_DNA"/>
</dbReference>
<proteinExistence type="predicted"/>
<keyword evidence="3" id="KW-1185">Reference proteome</keyword>
<name>A0A4Z2EL41_9TELE</name>
<comment type="caution">
    <text evidence="2">The sequence shown here is derived from an EMBL/GenBank/DDBJ whole genome shotgun (WGS) entry which is preliminary data.</text>
</comment>
<evidence type="ECO:0000313" key="2">
    <source>
        <dbReference type="EMBL" id="TNN29475.1"/>
    </source>
</evidence>
<evidence type="ECO:0000313" key="3">
    <source>
        <dbReference type="Proteomes" id="UP000314294"/>
    </source>
</evidence>
<accession>A0A4Z2EL41</accession>
<organism evidence="2 3">
    <name type="scientific">Liparis tanakae</name>
    <name type="common">Tanaka's snailfish</name>
    <dbReference type="NCBI Taxonomy" id="230148"/>
    <lineage>
        <taxon>Eukaryota</taxon>
        <taxon>Metazoa</taxon>
        <taxon>Chordata</taxon>
        <taxon>Craniata</taxon>
        <taxon>Vertebrata</taxon>
        <taxon>Euteleostomi</taxon>
        <taxon>Actinopterygii</taxon>
        <taxon>Neopterygii</taxon>
        <taxon>Teleostei</taxon>
        <taxon>Neoteleostei</taxon>
        <taxon>Acanthomorphata</taxon>
        <taxon>Eupercaria</taxon>
        <taxon>Perciformes</taxon>
        <taxon>Cottioidei</taxon>
        <taxon>Cottales</taxon>
        <taxon>Liparidae</taxon>
        <taxon>Liparis</taxon>
    </lineage>
</organism>
<dbReference type="Proteomes" id="UP000314294">
    <property type="component" value="Unassembled WGS sequence"/>
</dbReference>
<feature type="region of interest" description="Disordered" evidence="1">
    <location>
        <begin position="1"/>
        <end position="25"/>
    </location>
</feature>
<dbReference type="OrthoDB" id="10512068at2759"/>
<feature type="compositionally biased region" description="Pro residues" evidence="1">
    <location>
        <begin position="14"/>
        <end position="23"/>
    </location>
</feature>
<sequence>MKERRDGGEEGGEPRPPSPPPVAPRTLKLKSSWIEIQGRVLKYSPDVSLYRRHQKLRVRWVIDEIFLTHHETCECVCPSQPPR</sequence>
<dbReference type="AlphaFoldDB" id="A0A4Z2EL41"/>
<evidence type="ECO:0000256" key="1">
    <source>
        <dbReference type="SAM" id="MobiDB-lite"/>
    </source>
</evidence>